<name>A0A9D2QUL9_9FIRM</name>
<sequence length="213" mass="24739">MANTKKNLSDLTLLDRFLFAEAVEDPEIMQLILEIILEREVRLDGLPQTEKEERDSPRYRHVRLDVWARDLDNRVYDTEVQKRNTGSLPRRSRYYQSHIDVKLLEPGTVDFSLLGDVILILIAPFDLIGDGCYRYTFQMCCMENKKRILEDGAVRIFLNTHGKNPKEVSPELVQLLHFMEHTNEAPPADGECEKVQRLRKKIEAIKSNEEVGV</sequence>
<proteinExistence type="predicted"/>
<dbReference type="Proteomes" id="UP000823892">
    <property type="component" value="Unassembled WGS sequence"/>
</dbReference>
<reference evidence="1" key="1">
    <citation type="journal article" date="2021" name="PeerJ">
        <title>Extensive microbial diversity within the chicken gut microbiome revealed by metagenomics and culture.</title>
        <authorList>
            <person name="Gilroy R."/>
            <person name="Ravi A."/>
            <person name="Getino M."/>
            <person name="Pursley I."/>
            <person name="Horton D.L."/>
            <person name="Alikhan N.F."/>
            <person name="Baker D."/>
            <person name="Gharbi K."/>
            <person name="Hall N."/>
            <person name="Watson M."/>
            <person name="Adriaenssens E.M."/>
            <person name="Foster-Nyarko E."/>
            <person name="Jarju S."/>
            <person name="Secka A."/>
            <person name="Antonio M."/>
            <person name="Oren A."/>
            <person name="Chaudhuri R.R."/>
            <person name="La Ragione R."/>
            <person name="Hildebrand F."/>
            <person name="Pallen M.J."/>
        </authorList>
    </citation>
    <scope>NUCLEOTIDE SEQUENCE</scope>
    <source>
        <strain evidence="1">ChiBcec6-4105</strain>
    </source>
</reference>
<dbReference type="Pfam" id="PF12784">
    <property type="entry name" value="PDDEXK_2"/>
    <property type="match status" value="1"/>
</dbReference>
<evidence type="ECO:0000313" key="1">
    <source>
        <dbReference type="EMBL" id="HJD28492.1"/>
    </source>
</evidence>
<comment type="caution">
    <text evidence="1">The sequence shown here is derived from an EMBL/GenBank/DDBJ whole genome shotgun (WGS) entry which is preliminary data.</text>
</comment>
<accession>A0A9D2QUL9</accession>
<organism evidence="1 2">
    <name type="scientific">Candidatus Blautia avicola</name>
    <dbReference type="NCBI Taxonomy" id="2838483"/>
    <lineage>
        <taxon>Bacteria</taxon>
        <taxon>Bacillati</taxon>
        <taxon>Bacillota</taxon>
        <taxon>Clostridia</taxon>
        <taxon>Lachnospirales</taxon>
        <taxon>Lachnospiraceae</taxon>
        <taxon>Blautia</taxon>
    </lineage>
</organism>
<evidence type="ECO:0000313" key="2">
    <source>
        <dbReference type="Proteomes" id="UP000823892"/>
    </source>
</evidence>
<dbReference type="EMBL" id="DWUY01000126">
    <property type="protein sequence ID" value="HJD28492.1"/>
    <property type="molecule type" value="Genomic_DNA"/>
</dbReference>
<gene>
    <name evidence="1" type="ORF">H9914_05805</name>
</gene>
<protein>
    <submittedName>
        <fullName evidence="1">PD-(D/E)XK nuclease family transposase</fullName>
    </submittedName>
</protein>
<reference evidence="1" key="2">
    <citation type="submission" date="2021-04" db="EMBL/GenBank/DDBJ databases">
        <authorList>
            <person name="Gilroy R."/>
        </authorList>
    </citation>
    <scope>NUCLEOTIDE SEQUENCE</scope>
    <source>
        <strain evidence="1">ChiBcec6-4105</strain>
    </source>
</reference>
<feature type="non-terminal residue" evidence="1">
    <location>
        <position position="213"/>
    </location>
</feature>
<dbReference type="AlphaFoldDB" id="A0A9D2QUL9"/>